<dbReference type="Pfam" id="PF00041">
    <property type="entry name" value="fn3"/>
    <property type="match status" value="4"/>
</dbReference>
<dbReference type="GO" id="GO:0005886">
    <property type="term" value="C:plasma membrane"/>
    <property type="evidence" value="ECO:0007669"/>
    <property type="project" value="TreeGrafter"/>
</dbReference>
<evidence type="ECO:0000256" key="12">
    <source>
        <dbReference type="ARBA" id="ARBA00023170"/>
    </source>
</evidence>
<evidence type="ECO:0000256" key="4">
    <source>
        <dbReference type="ARBA" id="ARBA00022692"/>
    </source>
</evidence>
<dbReference type="KEGG" id="apln:108744502"/>
<dbReference type="Gene3D" id="2.120.10.30">
    <property type="entry name" value="TolB, C-terminal domain"/>
    <property type="match status" value="3"/>
</dbReference>
<dbReference type="InterPro" id="IPR001245">
    <property type="entry name" value="Ser-Thr/Tyr_kinase_cat_dom"/>
</dbReference>
<dbReference type="CDD" id="cd00063">
    <property type="entry name" value="FN3"/>
    <property type="match status" value="7"/>
</dbReference>
<evidence type="ECO:0000256" key="16">
    <source>
        <dbReference type="RuleBase" id="RU000312"/>
    </source>
</evidence>
<gene>
    <name evidence="22" type="primary">LOC108744502</name>
</gene>
<dbReference type="RefSeq" id="XP_025828948.1">
    <property type="nucleotide sequence ID" value="XM_025973163.1"/>
</dbReference>
<evidence type="ECO:0000256" key="17">
    <source>
        <dbReference type="SAM" id="Phobius"/>
    </source>
</evidence>
<dbReference type="SMART" id="SM00220">
    <property type="entry name" value="S_TKc"/>
    <property type="match status" value="1"/>
</dbReference>
<protein>
    <recommendedName>
        <fullName evidence="16">Tyrosine-protein kinase receptor</fullName>
        <ecNumber evidence="16">2.7.10.1</ecNumber>
    </recommendedName>
</protein>
<dbReference type="GO" id="GO:0043235">
    <property type="term" value="C:receptor complex"/>
    <property type="evidence" value="ECO:0007669"/>
    <property type="project" value="TreeGrafter"/>
</dbReference>
<sequence>MDFSVSLIMIRVLVVLCCFGVDFLANAENLEGEVAGYCVEQCPLQNRTESNNFSNLGCQHNCSIKQCTEGCRLWKKALSSSCSRVCNASEDQSPPSGPKLFCTMGCNNAIAWYFNQLRIKLGKPPAPTLVAGSLTPTSLKLEWNFPEAKELGLTYLVQWRYEELAGNWEYYGNQSWGPYNTITVEKLQPYTKYRFRVALLLSQQQKPIVSEQSVVISTLSAGVPTSAPVIVRAVTVDCTRISVSWEPGPFPNGPILSYVLRITENAPQGYSALEDIPIERGTSVIFGGLKPNTSYTISMGMRNGVGSGPMVQTTVSTSPRPKIERSQKPILILTANHTVVQRGVNILDETKVLYSTNYNKIIRGTAIHISKQVLFISVSSRSSESILRMNLSENKNKNVTVVLSSTETHNTDFRPRDLSVDWLNNQLYILGETSGPKKTWQVTRCDLDGKGIQVAVAGLQEKPHHMEVDPCNGFLFWVTYNGLYRLDLADISNGLKHEHQPLKILSILDLGAFTIDCINYRLLVASQRDNTVMSVSLNGKEIEKMSKNIIKAKMQKVLSIATVNQLFYWTNGDELFYEAYQNATDTHYHNNLPDPLDRKYHNIIISHPDSQPIPSPVNPPTALQAIFGNDLAKTTWQAPHLLGFQGKGAWQNWTYAISVIDTNTSQFFNYTNISTTSFVIRDLKPDTEYVINAVAYTEGGIGQWSKEFRGRTLKLSRSKKYPTIFWSASEGVFISDTTGGNVEKLIPQSYFKNNQFTDIKWYNDQIYMVTNTSRIFSYNLTSRTGEFLTNIESVSSVAIDWIGKKLYWSNPKQQVIIRGNLNGFHQEPLPILKPVKELSIDPVRAYLYWSTGYEVECAHLNGADRITYYSTKSFTIQVMGLTLDFDHNSIFWIVRGSNGSQLYQAPLAGIDTLKNTPPKIFNLTDPYMQGPLCYFNNRLLWLQNDKNAIISNLTGNNMARLGGKSLYGLTTFTVMDSDLLQWPNISLETLNVLPEQVIQSSIQVRGMWDSFYIEWKPVDNVNYGTVFYEIRVDVIQGNFHDNTDGSEVQVVTKTPSIKYWKKVAPFTKLMINLRAYTYWGISPITITEIYSPSSTPSSPTDLRVYITHEYPHFEYKDVRATFRWNPPLYSNGIIKGYKIKCWYNSNGSDIIVINNSTADANQKEYYLENLLKSQKYFFQVQAFTEVGDGEISPTISVNTSDEYPVPKLLVASEDSIFIQDIDNNQNYSILHGISTPVEMAFLIKEKKLFWINKMQELFMYNMENHKKSKLVDLNNSCLSLTVDWMERSLYYLETNSITESTIYKLNLNHIDKGLSKIETILTTSSVISKIEISPFTRKLYWVEENYFGENHIMQSELNGSDIRPFFVQRSHNKRSLESEEEESCNCPVYPNVEKTFTVDHSDSKTKPAIIFIDSDTHAITSSDKDGCHCEILANHQVVGDSFPLQKLKSDFSNLYWTNKTQGHLYSLRKKELNVTKGQEISDAHDMQIYGSHMQPYPEGKCLVPEYKKDTTISLVHATSHSLTLAMPEVTLNKDCENVSQATVEYTIHYKQYHENDLNECFGDCSEIKTLEKVLTIDGLKPFSKYSFWVSVKNYFMELMKTESQNRHSIIIQTSAGAPSKPRNVSATVLNPNMAEIVWAPPEKLNGEFVSYEIHWQTESTHGIRQKGEQEVKNLQKHVANDTLFTSTLSKLAPNETYSIWIRAKSQTNESFNDSDSIIVKTFPEPSEISLLNATATTLQIIWKPYTYAEKVDIQYSLLASNVWKDISEDRVEYDGNDTIIIVDDLKPKTQYKFRMKLLYPLYSEPHYWPHDVRFIFETLGDRPSPPGRPYLQLKSGKFIVMWESPKDNGAVIELYKLEVMELLYYNERRKRSTDYDNKAAIEEFNYTWTEIYNGTEPAWEIAGLKEKNHKYVFRASALNMYGWSAPSNESDMYDPVEFAKLNKQDPMTLIIIAITVPLAFCIVSIICFVCLIFSGKLQCAKDKKSKQQLILSPRPDVELATLRELPRRGIHSTNILYVPNQPLLEDATMLPHIRRDCITLTKFLGSGAFGEVFEGKARGILANGAEVKVAVKALRKGASDSEKCEFLQEAQLMSHFKHEHILQLLGVCLDNDPQFIIMELMEGGDLLTYLRSSRNPSLNTSSLSLLDLLKMCVDVAKGCKYLEEMHFVHRDLACRNCLVSSTNRETRIVKIGDFGLARDIYKNDYYRKEGEGLLPVRWMAPESLVDGVFTSLSDAWAFGVLLWEIMTLGQQPYPARNNLEVLHYVKTGGRLGKPQHCPETLYDLMLKCWLYEPERRPSFKNCLYVLEDLHTQKKNDPVTGAHEGQYISTVEEMPYGVSNQAYFQDEIINSESSWKSDGSGGDINKERTPFLQNLNGNLPSEGAQDNIPKYLELIYDSDSQVEDARSNIMEDRYLDKDGYEIPRTDNPKEGTVSVTNKNVNKINNENQML</sequence>
<feature type="binding site" evidence="15">
    <location>
        <position position="2072"/>
    </location>
    <ligand>
        <name>ATP</name>
        <dbReference type="ChEBI" id="CHEBI:30616"/>
    </ligand>
</feature>
<dbReference type="InterPro" id="IPR011042">
    <property type="entry name" value="6-blade_b-propeller_TolB-like"/>
</dbReference>
<keyword evidence="21" id="KW-1185">Reference proteome</keyword>
<evidence type="ECO:0000256" key="18">
    <source>
        <dbReference type="SAM" id="SignalP"/>
    </source>
</evidence>
<feature type="domain" description="Fibronectin type-III" evidence="20">
    <location>
        <begin position="1508"/>
        <end position="1616"/>
    </location>
</feature>
<dbReference type="SMART" id="SM00219">
    <property type="entry name" value="TyrKc"/>
    <property type="match status" value="1"/>
</dbReference>
<evidence type="ECO:0000313" key="22">
    <source>
        <dbReference type="RefSeq" id="XP_025828948.1"/>
    </source>
</evidence>
<evidence type="ECO:0000256" key="15">
    <source>
        <dbReference type="PROSITE-ProRule" id="PRU10141"/>
    </source>
</evidence>
<dbReference type="SUPFAM" id="SSF63825">
    <property type="entry name" value="YWTD domain"/>
    <property type="match status" value="3"/>
</dbReference>
<comment type="similarity">
    <text evidence="16">Belongs to the protein kinase superfamily. Tyr protein kinase family. Insulin receptor subfamily.</text>
</comment>
<evidence type="ECO:0000259" key="20">
    <source>
        <dbReference type="PROSITE" id="PS50853"/>
    </source>
</evidence>
<keyword evidence="10 17" id="KW-0472">Membrane</keyword>
<dbReference type="InterPro" id="IPR008266">
    <property type="entry name" value="Tyr_kinase_AS"/>
</dbReference>
<dbReference type="GO" id="GO:0004714">
    <property type="term" value="F:transmembrane receptor protein tyrosine kinase activity"/>
    <property type="evidence" value="ECO:0007669"/>
    <property type="project" value="UniProtKB-EC"/>
</dbReference>
<dbReference type="GO" id="GO:0005524">
    <property type="term" value="F:ATP binding"/>
    <property type="evidence" value="ECO:0007669"/>
    <property type="project" value="UniProtKB-UniRule"/>
</dbReference>
<evidence type="ECO:0000259" key="19">
    <source>
        <dbReference type="PROSITE" id="PS50011"/>
    </source>
</evidence>
<evidence type="ECO:0000256" key="11">
    <source>
        <dbReference type="ARBA" id="ARBA00023137"/>
    </source>
</evidence>
<evidence type="ECO:0000256" key="2">
    <source>
        <dbReference type="ARBA" id="ARBA00022553"/>
    </source>
</evidence>
<feature type="signal peptide" evidence="18">
    <location>
        <begin position="1"/>
        <end position="27"/>
    </location>
</feature>
<dbReference type="InterPro" id="IPR020635">
    <property type="entry name" value="Tyr_kinase_cat_dom"/>
</dbReference>
<dbReference type="PROSITE" id="PS50011">
    <property type="entry name" value="PROTEIN_KINASE_DOM"/>
    <property type="match status" value="1"/>
</dbReference>
<evidence type="ECO:0000256" key="9">
    <source>
        <dbReference type="ARBA" id="ARBA00022989"/>
    </source>
</evidence>
<dbReference type="PROSITE" id="PS00239">
    <property type="entry name" value="RECEPTOR_TYR_KIN_II"/>
    <property type="match status" value="1"/>
</dbReference>
<reference evidence="22" key="1">
    <citation type="submission" date="2025-08" db="UniProtKB">
        <authorList>
            <consortium name="RefSeq"/>
        </authorList>
    </citation>
    <scope>IDENTIFICATION</scope>
    <source>
        <tissue evidence="22">Entire body</tissue>
    </source>
</reference>
<feature type="transmembrane region" description="Helical" evidence="17">
    <location>
        <begin position="1949"/>
        <end position="1974"/>
    </location>
</feature>
<organism evidence="21 22">
    <name type="scientific">Agrilus planipennis</name>
    <name type="common">Emerald ash borer</name>
    <name type="synonym">Agrilus marcopoli</name>
    <dbReference type="NCBI Taxonomy" id="224129"/>
    <lineage>
        <taxon>Eukaryota</taxon>
        <taxon>Metazoa</taxon>
        <taxon>Ecdysozoa</taxon>
        <taxon>Arthropoda</taxon>
        <taxon>Hexapoda</taxon>
        <taxon>Insecta</taxon>
        <taxon>Pterygota</taxon>
        <taxon>Neoptera</taxon>
        <taxon>Endopterygota</taxon>
        <taxon>Coleoptera</taxon>
        <taxon>Polyphaga</taxon>
        <taxon>Elateriformia</taxon>
        <taxon>Buprestoidea</taxon>
        <taxon>Buprestidae</taxon>
        <taxon>Agrilinae</taxon>
        <taxon>Agrilus</taxon>
    </lineage>
</organism>
<dbReference type="Pfam" id="PF07714">
    <property type="entry name" value="PK_Tyr_Ser-Thr"/>
    <property type="match status" value="1"/>
</dbReference>
<dbReference type="GeneID" id="108744502"/>
<evidence type="ECO:0000256" key="14">
    <source>
        <dbReference type="ARBA" id="ARBA00051243"/>
    </source>
</evidence>
<evidence type="ECO:0000256" key="7">
    <source>
        <dbReference type="ARBA" id="ARBA00022777"/>
    </source>
</evidence>
<evidence type="ECO:0000256" key="5">
    <source>
        <dbReference type="ARBA" id="ARBA00022737"/>
    </source>
</evidence>
<proteinExistence type="inferred from homology"/>
<dbReference type="SMART" id="SM00135">
    <property type="entry name" value="LY"/>
    <property type="match status" value="7"/>
</dbReference>
<evidence type="ECO:0000256" key="3">
    <source>
        <dbReference type="ARBA" id="ARBA00022679"/>
    </source>
</evidence>
<dbReference type="PROSITE" id="PS50853">
    <property type="entry name" value="FN3"/>
    <property type="match status" value="7"/>
</dbReference>
<evidence type="ECO:0000313" key="21">
    <source>
        <dbReference type="Proteomes" id="UP000192223"/>
    </source>
</evidence>
<evidence type="ECO:0000256" key="8">
    <source>
        <dbReference type="ARBA" id="ARBA00022840"/>
    </source>
</evidence>
<keyword evidence="6 15" id="KW-0547">Nucleotide-binding</keyword>
<keyword evidence="18" id="KW-0732">Signal</keyword>
<dbReference type="InParanoid" id="A0A7F5R202"/>
<evidence type="ECO:0000256" key="1">
    <source>
        <dbReference type="ARBA" id="ARBA00004167"/>
    </source>
</evidence>
<feature type="domain" description="Fibronectin type-III" evidence="20">
    <location>
        <begin position="1725"/>
        <end position="1821"/>
    </location>
</feature>
<dbReference type="Gene3D" id="1.10.510.10">
    <property type="entry name" value="Transferase(Phosphotransferase) domain 1"/>
    <property type="match status" value="1"/>
</dbReference>
<dbReference type="OrthoDB" id="65481at2759"/>
<keyword evidence="13" id="KW-0325">Glycoprotein</keyword>
<keyword evidence="11" id="KW-0829">Tyrosine-protein kinase</keyword>
<keyword evidence="7 22" id="KW-0418">Kinase</keyword>
<dbReference type="Proteomes" id="UP000192223">
    <property type="component" value="Unplaced"/>
</dbReference>
<dbReference type="InterPro" id="IPR000033">
    <property type="entry name" value="LDLR_classB_rpt"/>
</dbReference>
<dbReference type="PANTHER" id="PTHR24416">
    <property type="entry name" value="TYROSINE-PROTEIN KINASE RECEPTOR"/>
    <property type="match status" value="1"/>
</dbReference>
<dbReference type="InterPro" id="IPR050122">
    <property type="entry name" value="RTK"/>
</dbReference>
<dbReference type="GO" id="GO:0032006">
    <property type="term" value="P:regulation of TOR signaling"/>
    <property type="evidence" value="ECO:0007669"/>
    <property type="project" value="TreeGrafter"/>
</dbReference>
<keyword evidence="12 16" id="KW-0675">Receptor</keyword>
<dbReference type="SUPFAM" id="SSF56112">
    <property type="entry name" value="Protein kinase-like (PK-like)"/>
    <property type="match status" value="1"/>
</dbReference>
<keyword evidence="5" id="KW-0677">Repeat</keyword>
<dbReference type="PRINTS" id="PR00109">
    <property type="entry name" value="TYRKINASE"/>
</dbReference>
<keyword evidence="2 16" id="KW-0597">Phosphoprotein</keyword>
<dbReference type="EC" id="2.7.10.1" evidence="16"/>
<dbReference type="Gene3D" id="3.30.200.20">
    <property type="entry name" value="Phosphorylase Kinase, domain 1"/>
    <property type="match status" value="1"/>
</dbReference>
<dbReference type="InterPro" id="IPR003961">
    <property type="entry name" value="FN3_dom"/>
</dbReference>
<dbReference type="GO" id="GO:0007169">
    <property type="term" value="P:cell surface receptor protein tyrosine kinase signaling pathway"/>
    <property type="evidence" value="ECO:0007669"/>
    <property type="project" value="InterPro"/>
</dbReference>
<feature type="domain" description="Fibronectin type-III" evidence="20">
    <location>
        <begin position="124"/>
        <end position="221"/>
    </location>
</feature>
<dbReference type="PROSITE" id="PS00107">
    <property type="entry name" value="PROTEIN_KINASE_ATP"/>
    <property type="match status" value="1"/>
</dbReference>
<dbReference type="PROSITE" id="PS00109">
    <property type="entry name" value="PROTEIN_KINASE_TYR"/>
    <property type="match status" value="1"/>
</dbReference>
<accession>A0A7F5R202</accession>
<keyword evidence="4 16" id="KW-0812">Transmembrane</keyword>
<dbReference type="PANTHER" id="PTHR24416:SF527">
    <property type="entry name" value="PROTO-ONCOGENE TYROSINE-PROTEIN KINASE ROS"/>
    <property type="match status" value="1"/>
</dbReference>
<dbReference type="InterPro" id="IPR036116">
    <property type="entry name" value="FN3_sf"/>
</dbReference>
<name>A0A7F5R202_AGRPL</name>
<feature type="domain" description="Fibronectin type-III" evidence="20">
    <location>
        <begin position="616"/>
        <end position="715"/>
    </location>
</feature>
<feature type="domain" description="Fibronectin type-III" evidence="20">
    <location>
        <begin position="227"/>
        <end position="321"/>
    </location>
</feature>
<dbReference type="Gene3D" id="2.60.40.10">
    <property type="entry name" value="Immunoglobulins"/>
    <property type="match status" value="7"/>
</dbReference>
<dbReference type="CTD" id="32039"/>
<dbReference type="SUPFAM" id="SSF49265">
    <property type="entry name" value="Fibronectin type III"/>
    <property type="match status" value="5"/>
</dbReference>
<dbReference type="InterPro" id="IPR000719">
    <property type="entry name" value="Prot_kinase_dom"/>
</dbReference>
<comment type="subcellular location">
    <subcellularLocation>
        <location evidence="1">Membrane</location>
        <topology evidence="1">Single-pass membrane protein</topology>
    </subcellularLocation>
</comment>
<feature type="domain" description="Protein kinase" evidence="19">
    <location>
        <begin position="2038"/>
        <end position="2309"/>
    </location>
</feature>
<keyword evidence="8 15" id="KW-0067">ATP-binding</keyword>
<dbReference type="InterPro" id="IPR002011">
    <property type="entry name" value="Tyr_kinase_rcpt_2_CS"/>
</dbReference>
<dbReference type="InterPro" id="IPR017441">
    <property type="entry name" value="Protein_kinase_ATP_BS"/>
</dbReference>
<comment type="catalytic activity">
    <reaction evidence="14 16">
        <text>L-tyrosyl-[protein] + ATP = O-phospho-L-tyrosyl-[protein] + ADP + H(+)</text>
        <dbReference type="Rhea" id="RHEA:10596"/>
        <dbReference type="Rhea" id="RHEA-COMP:10136"/>
        <dbReference type="Rhea" id="RHEA-COMP:20101"/>
        <dbReference type="ChEBI" id="CHEBI:15378"/>
        <dbReference type="ChEBI" id="CHEBI:30616"/>
        <dbReference type="ChEBI" id="CHEBI:46858"/>
        <dbReference type="ChEBI" id="CHEBI:61978"/>
        <dbReference type="ChEBI" id="CHEBI:456216"/>
        <dbReference type="EC" id="2.7.10.1"/>
    </reaction>
</comment>
<feature type="domain" description="Fibronectin type-III" evidence="20">
    <location>
        <begin position="1620"/>
        <end position="1724"/>
    </location>
</feature>
<feature type="domain" description="Fibronectin type-III" evidence="20">
    <location>
        <begin position="1098"/>
        <end position="1202"/>
    </location>
</feature>
<evidence type="ECO:0000256" key="10">
    <source>
        <dbReference type="ARBA" id="ARBA00023136"/>
    </source>
</evidence>
<dbReference type="InterPro" id="IPR011009">
    <property type="entry name" value="Kinase-like_dom_sf"/>
</dbReference>
<keyword evidence="3" id="KW-0808">Transferase</keyword>
<evidence type="ECO:0000256" key="13">
    <source>
        <dbReference type="ARBA" id="ARBA00023180"/>
    </source>
</evidence>
<dbReference type="SMART" id="SM00060">
    <property type="entry name" value="FN3"/>
    <property type="match status" value="8"/>
</dbReference>
<evidence type="ECO:0000256" key="6">
    <source>
        <dbReference type="ARBA" id="ARBA00022741"/>
    </source>
</evidence>
<dbReference type="FunFam" id="1.10.510.10:FF:000341">
    <property type="entry name" value="Tyrosine-protein kinase receptor"/>
    <property type="match status" value="1"/>
</dbReference>
<dbReference type="InterPro" id="IPR013783">
    <property type="entry name" value="Ig-like_fold"/>
</dbReference>
<dbReference type="FunCoup" id="A0A7F5R202">
    <property type="interactions" value="72"/>
</dbReference>
<feature type="chain" id="PRO_5028925997" description="Tyrosine-protein kinase receptor" evidence="18">
    <location>
        <begin position="28"/>
        <end position="2449"/>
    </location>
</feature>
<keyword evidence="9 17" id="KW-1133">Transmembrane helix</keyword>